<dbReference type="EMBL" id="KF356199">
    <property type="protein sequence ID" value="AGR48668.1"/>
    <property type="molecule type" value="Genomic_DNA"/>
</dbReference>
<dbReference type="GeneID" id="26643281"/>
<reference evidence="1 2" key="1">
    <citation type="submission" date="2013-07" db="EMBL/GenBank/DDBJ databases">
        <title>Sequencing and analysis of the complete genome of Microcystis aeruginosa phage MaMV-DC.</title>
        <authorList>
            <person name="Ou T."/>
            <person name="Li S.H."/>
            <person name="Zhang Q.Y."/>
        </authorList>
    </citation>
    <scope>NUCLEOTIDE SEQUENCE [LARGE SCALE GENOMIC DNA]</scope>
</reference>
<proteinExistence type="predicted"/>
<keyword evidence="2" id="KW-1185">Reference proteome</keyword>
<accession>A0A075BSP3</accession>
<organism evidence="1 2">
    <name type="scientific">Microcystis phage MaMV-DC</name>
    <dbReference type="NCBI Taxonomy" id="1357715"/>
    <lineage>
        <taxon>Viruses</taxon>
        <taxon>Duplodnaviria</taxon>
        <taxon>Heunggongvirae</taxon>
        <taxon>Uroviricota</taxon>
        <taxon>Caudoviricetes</taxon>
        <taxon>Fukuivirus</taxon>
        <taxon>Fukuivirus MVDC</taxon>
    </lineage>
</organism>
<protein>
    <submittedName>
        <fullName evidence="1">Uncharacterized protein</fullName>
    </submittedName>
</protein>
<dbReference type="RefSeq" id="YP_009217787.1">
    <property type="nucleotide sequence ID" value="NC_029002.1"/>
</dbReference>
<sequence length="271" mass="29458">MITPINTINGTTYFGYKLGLSPGIDITRSQLVEFLDTALGADNNEVLSNVMGFHARIPSRELITGAVTTTASDGKTRVVFDNNLRIAEVYPHRETTPGPFVPVQNPYVLPNLTGERVVYMCASSAGLGILQIRLNSGIPDQNGYVFNYIGYSTEAYNVNYPMDLHCIVSYKIGNSTDNGVFGITNNTSTAARTITPRPNVSCRENRAKPASDVVLDESIKAQPFLVWLDRPLVIGGVVFLVGNSHDLYISCGRLGSGSILMRVIGQNLAYC</sequence>
<evidence type="ECO:0000313" key="1">
    <source>
        <dbReference type="EMBL" id="AGR48668.1"/>
    </source>
</evidence>
<name>A0A075BSP3_9CAUD</name>
<dbReference type="Proteomes" id="UP000028567">
    <property type="component" value="Segment"/>
</dbReference>
<gene>
    <name evidence="1" type="ORF">MaMVDC_103</name>
</gene>
<evidence type="ECO:0000313" key="2">
    <source>
        <dbReference type="Proteomes" id="UP000028567"/>
    </source>
</evidence>
<dbReference type="KEGG" id="vg:26643281"/>